<dbReference type="EMBL" id="JADCSA010000002">
    <property type="protein sequence ID" value="MBE7323491.1"/>
    <property type="molecule type" value="Genomic_DNA"/>
</dbReference>
<protein>
    <recommendedName>
        <fullName evidence="3">Sulfotransferase family protein</fullName>
    </recommendedName>
</protein>
<dbReference type="InterPro" id="IPR027417">
    <property type="entry name" value="P-loop_NTPase"/>
</dbReference>
<proteinExistence type="predicted"/>
<dbReference type="Proteomes" id="UP000756387">
    <property type="component" value="Unassembled WGS sequence"/>
</dbReference>
<gene>
    <name evidence="1" type="ORF">IEQ44_02335</name>
</gene>
<name>A0ABR9RPK6_9ACTN</name>
<keyword evidence="2" id="KW-1185">Reference proteome</keyword>
<organism evidence="1 2">
    <name type="scientific">Nocardioides malaquae</name>
    <dbReference type="NCBI Taxonomy" id="2773426"/>
    <lineage>
        <taxon>Bacteria</taxon>
        <taxon>Bacillati</taxon>
        <taxon>Actinomycetota</taxon>
        <taxon>Actinomycetes</taxon>
        <taxon>Propionibacteriales</taxon>
        <taxon>Nocardioidaceae</taxon>
        <taxon>Nocardioides</taxon>
    </lineage>
</organism>
<evidence type="ECO:0000313" key="1">
    <source>
        <dbReference type="EMBL" id="MBE7323491.1"/>
    </source>
</evidence>
<comment type="caution">
    <text evidence="1">The sequence shown here is derived from an EMBL/GenBank/DDBJ whole genome shotgun (WGS) entry which is preliminary data.</text>
</comment>
<dbReference type="SUPFAM" id="SSF52540">
    <property type="entry name" value="P-loop containing nucleoside triphosphate hydrolases"/>
    <property type="match status" value="1"/>
</dbReference>
<reference evidence="1 2" key="1">
    <citation type="submission" date="2020-10" db="EMBL/GenBank/DDBJ databases">
        <title>Nocardioides sp. isolated from sludge.</title>
        <authorList>
            <person name="Zhang X."/>
        </authorList>
    </citation>
    <scope>NUCLEOTIDE SEQUENCE [LARGE SCALE GENOMIC DNA]</scope>
    <source>
        <strain evidence="1 2">Y6</strain>
    </source>
</reference>
<sequence length="357" mass="39275">MRARVVLHVGLMKSGTSFLQHTLFEHRSELGTHGIHVPGRSWRHQFNAALDVLRHGAHAPEWREVVDDVAAEGTSVISSEFLAPARREAVEAVVSSFPDHDVEVLLTVRDLNRNLPAMWQETVQNGRTWTWHDYLAGAYAQRPGAAEASQPHDAGRRFWRQQNALRVARRWSAAVGVDRVTVVTVPGPGAPRDELWRRVASVLGAPSRLSPPTPGRATTTTGANESVGLASALVLRQINEVMAERGLFLPGGQKQRKTYLAKRVMATRRGSEPTLGLEVQPWVREQAERQVHGLQALGVRLVGDWADLEPVPVPGVQPDDVDDAEVARAATLALADVITDLVQRDLRPYDDRPATAT</sequence>
<accession>A0ABR9RPK6</accession>
<dbReference type="RefSeq" id="WP_193636828.1">
    <property type="nucleotide sequence ID" value="NZ_JADCSA010000002.1"/>
</dbReference>
<evidence type="ECO:0000313" key="2">
    <source>
        <dbReference type="Proteomes" id="UP000756387"/>
    </source>
</evidence>
<evidence type="ECO:0008006" key="3">
    <source>
        <dbReference type="Google" id="ProtNLM"/>
    </source>
</evidence>
<dbReference type="Gene3D" id="3.40.50.300">
    <property type="entry name" value="P-loop containing nucleotide triphosphate hydrolases"/>
    <property type="match status" value="1"/>
</dbReference>